<organism evidence="1 2">
    <name type="scientific">Apolygus lucorum</name>
    <name type="common">Small green plant bug</name>
    <name type="synonym">Lygocoris lucorum</name>
    <dbReference type="NCBI Taxonomy" id="248454"/>
    <lineage>
        <taxon>Eukaryota</taxon>
        <taxon>Metazoa</taxon>
        <taxon>Ecdysozoa</taxon>
        <taxon>Arthropoda</taxon>
        <taxon>Hexapoda</taxon>
        <taxon>Insecta</taxon>
        <taxon>Pterygota</taxon>
        <taxon>Neoptera</taxon>
        <taxon>Paraneoptera</taxon>
        <taxon>Hemiptera</taxon>
        <taxon>Heteroptera</taxon>
        <taxon>Panheteroptera</taxon>
        <taxon>Cimicomorpha</taxon>
        <taxon>Miridae</taxon>
        <taxon>Mirini</taxon>
        <taxon>Apolygus</taxon>
    </lineage>
</organism>
<comment type="caution">
    <text evidence="1">The sequence shown here is derived from an EMBL/GenBank/DDBJ whole genome shotgun (WGS) entry which is preliminary data.</text>
</comment>
<proteinExistence type="predicted"/>
<keyword evidence="2" id="KW-1185">Reference proteome</keyword>
<gene>
    <name evidence="1" type="ORF">GE061_003281</name>
</gene>
<accession>A0A8S9X5N5</accession>
<dbReference type="EMBL" id="WIXP02000011">
    <property type="protein sequence ID" value="KAF6202875.1"/>
    <property type="molecule type" value="Genomic_DNA"/>
</dbReference>
<evidence type="ECO:0000313" key="2">
    <source>
        <dbReference type="Proteomes" id="UP000466442"/>
    </source>
</evidence>
<dbReference type="Proteomes" id="UP000466442">
    <property type="component" value="Unassembled WGS sequence"/>
</dbReference>
<protein>
    <submittedName>
        <fullName evidence="1">Uncharacterized protein</fullName>
    </submittedName>
</protein>
<sequence>MMDLSESFPKRCNMQAEKGLEMHNHCSIPLFGLCFFSGATSSAKTLSARSRCFRPVFEFRAGEPPAQSRRPTTLFGWMTSPTDSVRSFVEMDIKGDIYQSQFLIQDNMKSMVSFMFVKKLRLRFKVG</sequence>
<dbReference type="AlphaFoldDB" id="A0A8S9X5N5"/>
<reference evidence="1" key="1">
    <citation type="journal article" date="2021" name="Mol. Ecol. Resour.">
        <title>Apolygus lucorum genome provides insights into omnivorousness and mesophyll feeding.</title>
        <authorList>
            <person name="Liu Y."/>
            <person name="Liu H."/>
            <person name="Wang H."/>
            <person name="Huang T."/>
            <person name="Liu B."/>
            <person name="Yang B."/>
            <person name="Yin L."/>
            <person name="Li B."/>
            <person name="Zhang Y."/>
            <person name="Zhang S."/>
            <person name="Jiang F."/>
            <person name="Zhang X."/>
            <person name="Ren Y."/>
            <person name="Wang B."/>
            <person name="Wang S."/>
            <person name="Lu Y."/>
            <person name="Wu K."/>
            <person name="Fan W."/>
            <person name="Wang G."/>
        </authorList>
    </citation>
    <scope>NUCLEOTIDE SEQUENCE</scope>
    <source>
        <strain evidence="1">12Hb</strain>
    </source>
</reference>
<evidence type="ECO:0000313" key="1">
    <source>
        <dbReference type="EMBL" id="KAF6202875.1"/>
    </source>
</evidence>
<name>A0A8S9X5N5_APOLU</name>